<feature type="region of interest" description="Disordered" evidence="2">
    <location>
        <begin position="99"/>
        <end position="136"/>
    </location>
</feature>
<organism evidence="4">
    <name type="scientific">Rhipicephalus appendiculatus</name>
    <name type="common">Brown ear tick</name>
    <dbReference type="NCBI Taxonomy" id="34631"/>
    <lineage>
        <taxon>Eukaryota</taxon>
        <taxon>Metazoa</taxon>
        <taxon>Ecdysozoa</taxon>
        <taxon>Arthropoda</taxon>
        <taxon>Chelicerata</taxon>
        <taxon>Arachnida</taxon>
        <taxon>Acari</taxon>
        <taxon>Parasitiformes</taxon>
        <taxon>Ixodida</taxon>
        <taxon>Ixodoidea</taxon>
        <taxon>Ixodidae</taxon>
        <taxon>Rhipicephalinae</taxon>
        <taxon>Rhipicephalus</taxon>
        <taxon>Rhipicephalus</taxon>
    </lineage>
</organism>
<evidence type="ECO:0000313" key="4">
    <source>
        <dbReference type="EMBL" id="JAP82511.1"/>
    </source>
</evidence>
<evidence type="ECO:0000256" key="1">
    <source>
        <dbReference type="ARBA" id="ARBA00022448"/>
    </source>
</evidence>
<dbReference type="InterPro" id="IPR026854">
    <property type="entry name" value="VPS13_N"/>
</dbReference>
<evidence type="ECO:0000256" key="2">
    <source>
        <dbReference type="SAM" id="MobiDB-lite"/>
    </source>
</evidence>
<keyword evidence="1" id="KW-0813">Transport</keyword>
<sequence>MFKIESYVTPLILSYVSKYVKNIRPEDSQLSLWGGDAVFSNLDLRLEALEQELRLPFRLVNGHIHELRIHVPWTKLTSEPVVITVNTIECVLRLGESSASSSSSSVSSTPSTTRFRRVSSARAISPDGGSSSQTLAQPPGGYLGGLLQRVLHNITIVLNNVILKYAEEDLVLSLNVKAVEVASADASWQPAFAQLATENPVLRKLVSMEDVTICLDKRDASGKIEAYQEPLLYRCFVLGRLHMRYDGSGRPSALRFHVSCERLDLSLTDQQLPLFVRLLELCLALYYGRLACSPTEESREAPSPDQSQSPTSWVSSGTTPAEGDPGSDQGWGAWAWSMVPQILPTWEEEAAGMDDGVGDPTTLMDTGWPTLYHVGCYVAKATCVFKTTREDGFAGRISSSRRQNMTGRPLLQLELHGATCEMALQGLTWVHLQVGVTGAAISGSERCACGFDEAMRRNGRSKGAAMYLRAGVTTGGHTYNHLTGSLFDPLAPENSGHVRESEPGLDAHVERLTELAMAERFPALCMDYLYELQIPEDWDDSNEAEEPCTVAFLESSNWVERSLCRSVIGPLVIDITSGTVHRLEWMLECITNGPPRPTYGQEEIAPLPFPLAMPNEEQLERLCQFVPSRTYRLAILKPRIRLCPATHSTGDSPRQKSVLRRKYSRDEPGPPSALISSCLPLLELQLECLDISLSKPMYPRKMTALLAVDEGALPDTVRQQCFAHTQAKLWGLTVDLAAASNKASARPPARAVLLDPAWATMTMHSVVCPVVLAHGPSSLARSWSTVEVGPLHVSASKQRAMATLGVLLSWHSGPTVTTTLGASSLLGNLVHEGSSTLELDVGGLSWSFSEDTQACTHSASMVSLSLVLNDKDKSICIVRAPENTAQVPQFTRHEGDVERELSRVEESWIRATARVPLNWSLNAAEASGYVVLKVKGVAVVMDPALVTWLAPLPLIFPMGGDIHVAGPGAMPFSPTASDDGMPTFSDEKSRDMPQEGRGSASGSQKSTTTSLVSPPDLVGPRRLLRTNSEVSNFSKAPEQPKGFQNWLYSTYLHLKNFSVQADIANICVLFPRAPMLLAFPRQHRQPGSVEPVPSVLLQWRRVLKGGSEGTVVCTLLPAVNVVSADSRPKQSAAGPAEQHDSASGERFPWCVKLSSWAAFEACNQHVRHMLKPSSLSCTVALTSSSHHPEPQPRLPQLGLCIHVDVEPFHLSVSKKQLNEIRQVLLFLTAMHTNASNTMAWFYQSGAGIPEPMGLRPIHRQTSAPKGLGRSLSLSESGEKNVVTPVVAAASPMTKTALEVPALTFWFQWTLPKVGVNLFGKSGEGPSAKHVWLQFEAEDVTASLDVQEVYSKVKLKMSSFNISCFQKSPTSPTSTWEAGPYEGVVFSCTEKLNRQTGTSKMMAASSPLSQHKQADFLNLTWTSALCAHVRRNIHKSRKEFTPLTEAEKQALKPHFLSEVDLKLAPLDVVLHTCVAGVVADMAVPVQSLVELLWTPAVSVPPKGQSTKPTGWDLNSRALPLVYVSSGTIRIFLPVDDDGGSERLSSSGDVCLMQIGAASLSPQVDNPLCRRPLREDLYCWAQEQGMLNAVGSDLEDRQYHMRLSSFFLCTLNWSDLASQDSRGEGTALGPGGSQPVTTLMGENPAFEWNRQPPGAHVLGRASKAPVPLHFVTSCCDLHVTLAPAMIFVENMADGTSQEVLVCGHSVEASIPRDLHCHLSLDQVALVHRIFSQYLGIVGKLATATTPTGKHIFPALRHASECRDSGLGSELSEALESVQASGAPATGLSFVPFDLLLTASTISLTLGQVEADRRKQSHSPPSCSDDEDIGYDASEDSDSRTGDEVGASSHQTSRGNGKVVPLARLVVLQPHAFLTCSSAEQKAEMSCFDIQVGGVPTGFRAAGRCLSELASPGTFVEPWLETRPGEPHPKTGIPPSLFTLSLHGFLMPQVTLCVKVGRPVRVNLSASKLDQALQFAELASHQWSHIQGCSGTVHQDKSVSTDTKGTRTEVVEAPATSSNEWRLSTKLEMDQLVLSLDVPAQHHQSFKMVLALEGHTSNLEILCSSKGVPSTIESRTTLSSLQLYTLVGQQCMALAGPSTFVVWTDSFWEQLSGLPTAHSVLRVHCDMLPLNVGPTQLLHCVTAAHHTMHLVASVTERLEKIAPRGKVKTPHKAAATTAKGPQGKSWCDDLRNGSFQYIQDDGTPNPNEIVFRRPLKNGDAGVMTWRYPEPRVLTRVDVYPVPFSSTVTMGTSPPPALQCNLQYWDPCQEIFVTCQQFELSESEPCFLELPALAFFGDQPPPVAVADTWRVVILPPEQPATSRGSEEPTSGTAMSPLALAACMRVDSHFDPALVPRLRASVAVDSCLVTLNVATDHKVPSAALWPFKLDHSVASPANLDFAVVSMDHLCLSYTGWEHRINLGVNGYVSCDVTELLHLTRLGVLDSVGVKASAVICQPFNKEPGIEIEASLDPCFIRICQPVVHTLSTAASYWSPDAHTGVLPSYVAVCNNTMDTVCFGQAGTVEKISLQPGHMHAYTWKSTKAPLMLHLGIENQQWKWSSPFALVRDKEITVEVPIGSSAVSTVLVRMQGGQGVETQVIISGQVTLRSHLVTDLQVQLRLLVDGSKEHNKSPSTQPPKTRTLVVDIGDKACRSLIINPRRLHSFSLRRQASTPGGQARVNAVPWSSEVVFDAMNSKDWAKVVEVPQDTDDAAKLQLWCYCFAGCFGSSANLLVLAFAPLHVLRSHLPCSLLVHLHGRTGFEAAGDHYHSLLVPGRGQDWPLLVDPPPSSLTFQLGPGKRVSSPALELRPPSLDHEISTTPPEDLWRLRSPEWSFGSPHAAKWPYDDVERIAKVDHMWEKGVLTQLFPSSNPSPKCLPEMPETELHVKQYYDPNLPYPGTVLVDIKPWAFIVNCTGLELRLLTGDHSIWTLAQDQAMAPPPLYDPFFLAVEENGTLRCSLRPLLVDPSYLLQKRKGSAPPDDLDADLLHLSVPTPVSIYYDHSDSASFTVCRLIALAHDFEGCLVVTLRSAVYLSNQTDLPLAAAGFTTRMALDNPTQAWTGVMEVAAECSLPPDCHQSLGTVPLLFWNGSNGVDDTELDEAVHGRLLVSLALNRVSAEGERRLWSFPLNLEVENKNIRCSTSVFKGVGSSYVTLPLVVTCHSRGGSVYLVIARDANPLLRVSNATRATLVLAENSPTKDQWLLPSVGPGCSVHFTPPSLLAYCNGIAGAAEPGSPFLLLGCAREVEPHPVYWSSPVACLDVANQFVHIPGLGDVRVSAQRAGHTTHLLVQVVSRAEVSAKEIRSRIGEVQPATDVEVRGTPDGMSADSILAMSDESHVPVVPAEDFPPLSPLYRSLRFASVNIDELCFVLSDNSDVADHKKCLQEVVRLSLDSVSCACRPRAAPPAMPMGNNQPDASPAIVYDIFTFIGGVQVDNQLSQDESSNEVYDFPVVLVPRDDTSSTEGASSCQNAVASLTLSIEILRDGRLTADSLTIKFSPLSLFLEDTLLYRLARMSSFVRPAWHCAPLPAIRESRLPQEVADASQALMRTVPVREIVLEPLAVQLSIHASLKLYLSLNGTPLSFARFSRRNLVTGCYQLGHLLTRHYVTGALLRAGWVVGSLDLLGNPTGLVRALGSGVSAMVVLPYRGLAQGRPWAFFMGISHGASAMLRHISSGALSSVTQLATSVSRNLDRLSLDPEHLAWKESLRTGPSAGIGQGLSTLGISLLGAVAGIVDHPMQALIHEESRGPTGFVKGVGRGLMGAVAKPISGAAELVAQTGKGILQGAGWGDFTQRRHEPRAVSFDNAPCSEARVRSILPGQELLLVLHVHLMSEESTNQPLILVLTQQCLCLLSKTDGTLERCFSLAELLCTGPPNDPACVVIDLGPPQSGMLLEEMASRARVRVAEYVTHTSSYPLLPSAQDCGDCNTPQSAPGVAYQLRLVQPAMRPLFLARFHQVQRASLGKGFHSFLHT</sequence>
<feature type="region of interest" description="Disordered" evidence="2">
    <location>
        <begin position="969"/>
        <end position="1020"/>
    </location>
</feature>
<feature type="compositionally biased region" description="Polar residues" evidence="2">
    <location>
        <begin position="304"/>
        <end position="319"/>
    </location>
</feature>
<proteinExistence type="predicted"/>
<feature type="region of interest" description="Disordered" evidence="2">
    <location>
        <begin position="295"/>
        <end position="327"/>
    </location>
</feature>
<dbReference type="InterPro" id="IPR039782">
    <property type="entry name" value="VPS13B"/>
</dbReference>
<dbReference type="PANTHER" id="PTHR12517">
    <property type="entry name" value="VACUOLAR PROTEIN SORTING-ASSOCIATED PROTEIN 13B"/>
    <property type="match status" value="1"/>
</dbReference>
<dbReference type="Pfam" id="PF12624">
    <property type="entry name" value="VPS13_N"/>
    <property type="match status" value="1"/>
</dbReference>
<dbReference type="EMBL" id="GEDV01006046">
    <property type="protein sequence ID" value="JAP82511.1"/>
    <property type="molecule type" value="Transcribed_RNA"/>
</dbReference>
<feature type="compositionally biased region" description="Polar residues" evidence="2">
    <location>
        <begin position="1000"/>
        <end position="1012"/>
    </location>
</feature>
<feature type="compositionally biased region" description="Basic and acidic residues" evidence="2">
    <location>
        <begin position="985"/>
        <end position="994"/>
    </location>
</feature>
<feature type="region of interest" description="Disordered" evidence="2">
    <location>
        <begin position="1807"/>
        <end position="1853"/>
    </location>
</feature>
<reference evidence="4" key="1">
    <citation type="journal article" date="2016" name="Ticks Tick Borne Dis.">
        <title>De novo assembly and annotation of the salivary gland transcriptome of Rhipicephalus appendiculatus male and female ticks during blood feeding.</title>
        <authorList>
            <person name="de Castro M.H."/>
            <person name="de Klerk D."/>
            <person name="Pienaar R."/>
            <person name="Latif A.A."/>
            <person name="Rees D.J."/>
            <person name="Mans B.J."/>
        </authorList>
    </citation>
    <scope>NUCLEOTIDE SEQUENCE</scope>
    <source>
        <tissue evidence="4">Salivary glands</tissue>
    </source>
</reference>
<accession>A0A131YX57</accession>
<feature type="compositionally biased region" description="Acidic residues" evidence="2">
    <location>
        <begin position="1821"/>
        <end position="1833"/>
    </location>
</feature>
<feature type="domain" description="Chorein N-terminal" evidence="3">
    <location>
        <begin position="5"/>
        <end position="246"/>
    </location>
</feature>
<feature type="region of interest" description="Disordered" evidence="2">
    <location>
        <begin position="646"/>
        <end position="671"/>
    </location>
</feature>
<feature type="compositionally biased region" description="Low complexity" evidence="2">
    <location>
        <begin position="99"/>
        <end position="113"/>
    </location>
</feature>
<evidence type="ECO:0000259" key="3">
    <source>
        <dbReference type="Pfam" id="PF12624"/>
    </source>
</evidence>
<dbReference type="PANTHER" id="PTHR12517:SF0">
    <property type="entry name" value="INTERMEMBRANE LIPID TRANSFER PROTEIN VPS13B"/>
    <property type="match status" value="1"/>
</dbReference>
<protein>
    <submittedName>
        <fullName evidence="4">Vacuolar protein-sorting protein</fullName>
    </submittedName>
</protein>
<name>A0A131YX57_RHIAP</name>